<organism evidence="7 8">
    <name type="scientific">Flavipsychrobacter stenotrophus</name>
    <dbReference type="NCBI Taxonomy" id="2077091"/>
    <lineage>
        <taxon>Bacteria</taxon>
        <taxon>Pseudomonadati</taxon>
        <taxon>Bacteroidota</taxon>
        <taxon>Chitinophagia</taxon>
        <taxon>Chitinophagales</taxon>
        <taxon>Chitinophagaceae</taxon>
        <taxon>Flavipsychrobacter</taxon>
    </lineage>
</organism>
<protein>
    <submittedName>
        <fullName evidence="7">RNA polymerase subunit sigma-70</fullName>
    </submittedName>
</protein>
<dbReference type="EMBL" id="PPSL01000005">
    <property type="protein sequence ID" value="PQJ09823.1"/>
    <property type="molecule type" value="Genomic_DNA"/>
</dbReference>
<dbReference type="SUPFAM" id="SSF88946">
    <property type="entry name" value="Sigma2 domain of RNA polymerase sigma factors"/>
    <property type="match status" value="1"/>
</dbReference>
<reference evidence="7 8" key="1">
    <citation type="submission" date="2018-01" db="EMBL/GenBank/DDBJ databases">
        <title>A novel member of the phylum Bacteroidetes isolated from glacier ice.</title>
        <authorList>
            <person name="Liu Q."/>
            <person name="Xin Y.-H."/>
        </authorList>
    </citation>
    <scope>NUCLEOTIDE SEQUENCE [LARGE SCALE GENOMIC DNA]</scope>
    <source>
        <strain evidence="7 8">RB1R16</strain>
    </source>
</reference>
<dbReference type="OrthoDB" id="1099849at2"/>
<dbReference type="Proteomes" id="UP000239872">
    <property type="component" value="Unassembled WGS sequence"/>
</dbReference>
<name>A0A2S7SSE0_9BACT</name>
<dbReference type="SUPFAM" id="SSF88659">
    <property type="entry name" value="Sigma3 and sigma4 domains of RNA polymerase sigma factors"/>
    <property type="match status" value="1"/>
</dbReference>
<comment type="similarity">
    <text evidence="1">Belongs to the sigma-70 factor family. ECF subfamily.</text>
</comment>
<dbReference type="InterPro" id="IPR013324">
    <property type="entry name" value="RNA_pol_sigma_r3/r4-like"/>
</dbReference>
<dbReference type="Gene3D" id="1.10.1740.10">
    <property type="match status" value="1"/>
</dbReference>
<evidence type="ECO:0000259" key="6">
    <source>
        <dbReference type="Pfam" id="PF04542"/>
    </source>
</evidence>
<evidence type="ECO:0000313" key="8">
    <source>
        <dbReference type="Proteomes" id="UP000239872"/>
    </source>
</evidence>
<feature type="domain" description="RNA polymerase sigma-70 region 2" evidence="6">
    <location>
        <begin position="41"/>
        <end position="95"/>
    </location>
</feature>
<dbReference type="AlphaFoldDB" id="A0A2S7SSE0"/>
<keyword evidence="8" id="KW-1185">Reference proteome</keyword>
<evidence type="ECO:0000256" key="2">
    <source>
        <dbReference type="ARBA" id="ARBA00023015"/>
    </source>
</evidence>
<dbReference type="PANTHER" id="PTHR43133:SF8">
    <property type="entry name" value="RNA POLYMERASE SIGMA FACTOR HI_1459-RELATED"/>
    <property type="match status" value="1"/>
</dbReference>
<dbReference type="GO" id="GO:0006352">
    <property type="term" value="P:DNA-templated transcription initiation"/>
    <property type="evidence" value="ECO:0007669"/>
    <property type="project" value="InterPro"/>
</dbReference>
<keyword evidence="4" id="KW-0238">DNA-binding</keyword>
<dbReference type="RefSeq" id="WP_105040595.1">
    <property type="nucleotide sequence ID" value="NZ_PPSL01000005.1"/>
</dbReference>
<dbReference type="Gene3D" id="1.10.10.10">
    <property type="entry name" value="Winged helix-like DNA-binding domain superfamily/Winged helix DNA-binding domain"/>
    <property type="match status" value="1"/>
</dbReference>
<sequence>MYSATNNDQQLLRALAKGERVATEQIYKQQFPIINSWLIKNGGSTDDAADLFQEAMVVLFSKVQNEDFALTCAIGTYLFSISKHLWYKRLQQQQKGPGRLYDNTEDDGAEVGIAYEEDINVHHEREVHFNQLDTALDQIGEPCRSLLKAYYHKDKSMQEIAADFGYTNPENAKTQKYKCLTRLRKLFYSVQAK</sequence>
<keyword evidence="2" id="KW-0805">Transcription regulation</keyword>
<dbReference type="InterPro" id="IPR014284">
    <property type="entry name" value="RNA_pol_sigma-70_dom"/>
</dbReference>
<dbReference type="InterPro" id="IPR007627">
    <property type="entry name" value="RNA_pol_sigma70_r2"/>
</dbReference>
<dbReference type="InterPro" id="IPR013325">
    <property type="entry name" value="RNA_pol_sigma_r2"/>
</dbReference>
<evidence type="ECO:0000256" key="3">
    <source>
        <dbReference type="ARBA" id="ARBA00023082"/>
    </source>
</evidence>
<dbReference type="GO" id="GO:0003677">
    <property type="term" value="F:DNA binding"/>
    <property type="evidence" value="ECO:0007669"/>
    <property type="project" value="UniProtKB-KW"/>
</dbReference>
<keyword evidence="5" id="KW-0804">Transcription</keyword>
<keyword evidence="3" id="KW-0731">Sigma factor</keyword>
<dbReference type="InterPro" id="IPR036388">
    <property type="entry name" value="WH-like_DNA-bd_sf"/>
</dbReference>
<comment type="caution">
    <text evidence="7">The sequence shown here is derived from an EMBL/GenBank/DDBJ whole genome shotgun (WGS) entry which is preliminary data.</text>
</comment>
<dbReference type="InterPro" id="IPR039425">
    <property type="entry name" value="RNA_pol_sigma-70-like"/>
</dbReference>
<evidence type="ECO:0000256" key="5">
    <source>
        <dbReference type="ARBA" id="ARBA00023163"/>
    </source>
</evidence>
<dbReference type="Pfam" id="PF04542">
    <property type="entry name" value="Sigma70_r2"/>
    <property type="match status" value="1"/>
</dbReference>
<evidence type="ECO:0000256" key="4">
    <source>
        <dbReference type="ARBA" id="ARBA00023125"/>
    </source>
</evidence>
<dbReference type="NCBIfam" id="TIGR02937">
    <property type="entry name" value="sigma70-ECF"/>
    <property type="match status" value="1"/>
</dbReference>
<evidence type="ECO:0000313" key="7">
    <source>
        <dbReference type="EMBL" id="PQJ09823.1"/>
    </source>
</evidence>
<dbReference type="GO" id="GO:0016987">
    <property type="term" value="F:sigma factor activity"/>
    <property type="evidence" value="ECO:0007669"/>
    <property type="project" value="UniProtKB-KW"/>
</dbReference>
<dbReference type="PANTHER" id="PTHR43133">
    <property type="entry name" value="RNA POLYMERASE ECF-TYPE SIGMA FACTO"/>
    <property type="match status" value="1"/>
</dbReference>
<evidence type="ECO:0000256" key="1">
    <source>
        <dbReference type="ARBA" id="ARBA00010641"/>
    </source>
</evidence>
<proteinExistence type="inferred from homology"/>
<gene>
    <name evidence="7" type="ORF">CJD36_018030</name>
</gene>
<accession>A0A2S7SSE0</accession>